<dbReference type="PATRIC" id="fig|1346791.3.peg.375"/>
<dbReference type="AlphaFoldDB" id="T0KAU4"/>
<comment type="caution">
    <text evidence="2">The sequence shown here is derived from an EMBL/GenBank/DDBJ whole genome shotgun (WGS) entry which is preliminary data.</text>
</comment>
<dbReference type="RefSeq" id="WP_021316415.1">
    <property type="nucleotide sequence ID" value="NZ_AUWY01000023.1"/>
</dbReference>
<feature type="transmembrane region" description="Helical" evidence="1">
    <location>
        <begin position="67"/>
        <end position="89"/>
    </location>
</feature>
<keyword evidence="3" id="KW-1185">Reference proteome</keyword>
<feature type="transmembrane region" description="Helical" evidence="1">
    <location>
        <begin position="12"/>
        <end position="34"/>
    </location>
</feature>
<gene>
    <name evidence="2" type="ORF">M529_01925</name>
</gene>
<protein>
    <submittedName>
        <fullName evidence="2">Uncharacterized protein</fullName>
    </submittedName>
</protein>
<feature type="transmembrane region" description="Helical" evidence="1">
    <location>
        <begin position="96"/>
        <end position="116"/>
    </location>
</feature>
<organism evidence="2 3">
    <name type="scientific">Sphingobium ummariense RL-3</name>
    <dbReference type="NCBI Taxonomy" id="1346791"/>
    <lineage>
        <taxon>Bacteria</taxon>
        <taxon>Pseudomonadati</taxon>
        <taxon>Pseudomonadota</taxon>
        <taxon>Alphaproteobacteria</taxon>
        <taxon>Sphingomonadales</taxon>
        <taxon>Sphingomonadaceae</taxon>
        <taxon>Sphingobium</taxon>
    </lineage>
</organism>
<feature type="transmembrane region" description="Helical" evidence="1">
    <location>
        <begin position="41"/>
        <end position="61"/>
    </location>
</feature>
<dbReference type="OrthoDB" id="122197at2"/>
<feature type="transmembrane region" description="Helical" evidence="1">
    <location>
        <begin position="136"/>
        <end position="155"/>
    </location>
</feature>
<name>T0KAU4_9SPHN</name>
<proteinExistence type="predicted"/>
<accession>T0KAU4</accession>
<keyword evidence="1" id="KW-0812">Transmembrane</keyword>
<dbReference type="Proteomes" id="UP000015523">
    <property type="component" value="Unassembled WGS sequence"/>
</dbReference>
<keyword evidence="1" id="KW-1133">Transmembrane helix</keyword>
<dbReference type="STRING" id="1346791.M529_01925"/>
<evidence type="ECO:0000313" key="3">
    <source>
        <dbReference type="Proteomes" id="UP000015523"/>
    </source>
</evidence>
<keyword evidence="1" id="KW-0472">Membrane</keyword>
<reference evidence="2 3" key="1">
    <citation type="journal article" date="2013" name="Genome Announc.">
        <title>Draft Genome Sequence of Sphingobium ummariense Strain RL-3, a Hexachlorocyclohexane-Degrading Bacterium.</title>
        <authorList>
            <person name="Kohli P."/>
            <person name="Dua A."/>
            <person name="Sangwan N."/>
            <person name="Oldach P."/>
            <person name="Khurana J.P."/>
            <person name="Lal R."/>
        </authorList>
    </citation>
    <scope>NUCLEOTIDE SEQUENCE [LARGE SCALE GENOMIC DNA]</scope>
    <source>
        <strain evidence="2 3">RL-3</strain>
    </source>
</reference>
<evidence type="ECO:0000256" key="1">
    <source>
        <dbReference type="SAM" id="Phobius"/>
    </source>
</evidence>
<dbReference type="EMBL" id="AUWY01000023">
    <property type="protein sequence ID" value="EQB33789.1"/>
    <property type="molecule type" value="Genomic_DNA"/>
</dbReference>
<evidence type="ECO:0000313" key="2">
    <source>
        <dbReference type="EMBL" id="EQB33789.1"/>
    </source>
</evidence>
<sequence length="172" mass="17925">MILGLSLPQFIAFHVAISLVGIASGLLALGALAAGRFHPRMHALFLATTLLTSLTGFLFPFRGFTPAIGVGVISTIVLVAALAALYGFARRGVARIVYAVTATVALWLNLFVLVVQGFLKVPALNVLAPTGTEPPFLAAQALLLIAMLVLGAAIVRRRQPSEALNPASRATA</sequence>
<dbReference type="eggNOG" id="ENOG5032T42">
    <property type="taxonomic scope" value="Bacteria"/>
</dbReference>